<organism evidence="16 17">
    <name type="scientific">Candidatus Cardinium hertigii</name>
    <dbReference type="NCBI Taxonomy" id="247481"/>
    <lineage>
        <taxon>Bacteria</taxon>
        <taxon>Pseudomonadati</taxon>
        <taxon>Bacteroidota</taxon>
        <taxon>Cytophagia</taxon>
        <taxon>Cytophagales</taxon>
        <taxon>Amoebophilaceae</taxon>
        <taxon>Candidatus Cardinium</taxon>
    </lineage>
</organism>
<evidence type="ECO:0000256" key="4">
    <source>
        <dbReference type="ARBA" id="ARBA00022618"/>
    </source>
</evidence>
<dbReference type="EMBL" id="CP029619">
    <property type="protein sequence ID" value="AWN82292.1"/>
    <property type="molecule type" value="Genomic_DNA"/>
</dbReference>
<dbReference type="GO" id="GO:0008360">
    <property type="term" value="P:regulation of cell shape"/>
    <property type="evidence" value="ECO:0007669"/>
    <property type="project" value="UniProtKB-KW"/>
</dbReference>
<evidence type="ECO:0000259" key="15">
    <source>
        <dbReference type="Pfam" id="PF00275"/>
    </source>
</evidence>
<evidence type="ECO:0000256" key="10">
    <source>
        <dbReference type="ARBA" id="ARBA00038367"/>
    </source>
</evidence>
<dbReference type="PANTHER" id="PTHR43783">
    <property type="entry name" value="UDP-N-ACETYLGLUCOSAMINE 1-CARBOXYVINYLTRANSFERASE"/>
    <property type="match status" value="1"/>
</dbReference>
<evidence type="ECO:0000256" key="7">
    <source>
        <dbReference type="ARBA" id="ARBA00022984"/>
    </source>
</evidence>
<evidence type="ECO:0000256" key="6">
    <source>
        <dbReference type="ARBA" id="ARBA00022960"/>
    </source>
</evidence>
<evidence type="ECO:0000256" key="9">
    <source>
        <dbReference type="ARBA" id="ARBA00023316"/>
    </source>
</evidence>
<keyword evidence="7" id="KW-0573">Peptidoglycan synthesis</keyword>
<name>A0A2Z3LE31_9BACT</name>
<evidence type="ECO:0000256" key="12">
    <source>
        <dbReference type="ARBA" id="ARBA00039754"/>
    </source>
</evidence>
<evidence type="ECO:0000256" key="5">
    <source>
        <dbReference type="ARBA" id="ARBA00022679"/>
    </source>
</evidence>
<keyword evidence="9" id="KW-0961">Cell wall biogenesis/degradation</keyword>
<dbReference type="InterPro" id="IPR013792">
    <property type="entry name" value="RNA3'P_cycl/enolpyr_Trfase_a/b"/>
</dbReference>
<dbReference type="InterPro" id="IPR050068">
    <property type="entry name" value="MurA_subfamily"/>
</dbReference>
<dbReference type="InterPro" id="IPR001986">
    <property type="entry name" value="Enolpyruvate_Tfrase_dom"/>
</dbReference>
<dbReference type="EC" id="2.5.1.7" evidence="11 14"/>
<dbReference type="AlphaFoldDB" id="A0A2Z3LE31"/>
<evidence type="ECO:0000256" key="14">
    <source>
        <dbReference type="NCBIfam" id="TIGR01072"/>
    </source>
</evidence>
<accession>A0A2Z3LE31</accession>
<keyword evidence="6" id="KW-0133">Cell shape</keyword>
<dbReference type="GO" id="GO:0019277">
    <property type="term" value="P:UDP-N-acetylgalactosamine biosynthetic process"/>
    <property type="evidence" value="ECO:0007669"/>
    <property type="project" value="InterPro"/>
</dbReference>
<dbReference type="NCBIfam" id="TIGR01072">
    <property type="entry name" value="murA"/>
    <property type="match status" value="1"/>
</dbReference>
<dbReference type="RefSeq" id="WP_109997663.1">
    <property type="nucleotide sequence ID" value="NZ_CP029619.1"/>
</dbReference>
<evidence type="ECO:0000256" key="1">
    <source>
        <dbReference type="ARBA" id="ARBA00004496"/>
    </source>
</evidence>
<evidence type="ECO:0000313" key="16">
    <source>
        <dbReference type="EMBL" id="AWN82292.1"/>
    </source>
</evidence>
<reference evidence="16 17" key="1">
    <citation type="submission" date="2018-05" db="EMBL/GenBank/DDBJ databases">
        <title>Candidatus Cardinium hertigii Genome Assembly.</title>
        <authorList>
            <person name="Showmaker K.C."/>
            <person name="Walden K.O."/>
            <person name="Fields C.J."/>
            <person name="Lambert K.N."/>
            <person name="Hudson M.E."/>
        </authorList>
    </citation>
    <scope>NUCLEOTIDE SEQUENCE [LARGE SCALE GENOMIC DNA]</scope>
    <source>
        <strain evidence="17">cHgTN10</strain>
    </source>
</reference>
<keyword evidence="17" id="KW-1185">Reference proteome</keyword>
<dbReference type="SUPFAM" id="SSF55205">
    <property type="entry name" value="EPT/RTPC-like"/>
    <property type="match status" value="1"/>
</dbReference>
<keyword evidence="3" id="KW-0963">Cytoplasm</keyword>
<dbReference type="KEGG" id="cher:DK880_00995"/>
<dbReference type="Gene3D" id="3.65.10.10">
    <property type="entry name" value="Enolpyruvate transferase domain"/>
    <property type="match status" value="2"/>
</dbReference>
<dbReference type="GO" id="GO:0008760">
    <property type="term" value="F:UDP-N-acetylglucosamine 1-carboxyvinyltransferase activity"/>
    <property type="evidence" value="ECO:0007669"/>
    <property type="project" value="UniProtKB-UniRule"/>
</dbReference>
<dbReference type="GO" id="GO:0009252">
    <property type="term" value="P:peptidoglycan biosynthetic process"/>
    <property type="evidence" value="ECO:0007669"/>
    <property type="project" value="UniProtKB-UniRule"/>
</dbReference>
<dbReference type="PANTHER" id="PTHR43783:SF1">
    <property type="entry name" value="UDP-N-ACETYLGLUCOSAMINE 1-CARBOXYVINYLTRANSFERASE"/>
    <property type="match status" value="1"/>
</dbReference>
<keyword evidence="4" id="KW-0132">Cell division</keyword>
<keyword evidence="8" id="KW-0131">Cell cycle</keyword>
<dbReference type="InterPro" id="IPR036968">
    <property type="entry name" value="Enolpyruvate_Tfrase_sf"/>
</dbReference>
<evidence type="ECO:0000256" key="8">
    <source>
        <dbReference type="ARBA" id="ARBA00023306"/>
    </source>
</evidence>
<evidence type="ECO:0000256" key="2">
    <source>
        <dbReference type="ARBA" id="ARBA00004752"/>
    </source>
</evidence>
<evidence type="ECO:0000256" key="13">
    <source>
        <dbReference type="ARBA" id="ARBA00047527"/>
    </source>
</evidence>
<comment type="catalytic activity">
    <reaction evidence="13">
        <text>phosphoenolpyruvate + UDP-N-acetyl-alpha-D-glucosamine = UDP-N-acetyl-3-O-(1-carboxyvinyl)-alpha-D-glucosamine + phosphate</text>
        <dbReference type="Rhea" id="RHEA:18681"/>
        <dbReference type="ChEBI" id="CHEBI:43474"/>
        <dbReference type="ChEBI" id="CHEBI:57705"/>
        <dbReference type="ChEBI" id="CHEBI:58702"/>
        <dbReference type="ChEBI" id="CHEBI:68483"/>
        <dbReference type="EC" id="2.5.1.7"/>
    </reaction>
</comment>
<dbReference type="GO" id="GO:0071555">
    <property type="term" value="P:cell wall organization"/>
    <property type="evidence" value="ECO:0007669"/>
    <property type="project" value="UniProtKB-KW"/>
</dbReference>
<dbReference type="Pfam" id="PF00275">
    <property type="entry name" value="EPSP_synthase"/>
    <property type="match status" value="1"/>
</dbReference>
<dbReference type="Proteomes" id="UP000245872">
    <property type="component" value="Chromosome"/>
</dbReference>
<dbReference type="GO" id="GO:0005737">
    <property type="term" value="C:cytoplasm"/>
    <property type="evidence" value="ECO:0007669"/>
    <property type="project" value="UniProtKB-SubCell"/>
</dbReference>
<comment type="subcellular location">
    <subcellularLocation>
        <location evidence="1">Cytoplasm</location>
    </subcellularLocation>
</comment>
<dbReference type="GO" id="GO:0051301">
    <property type="term" value="P:cell division"/>
    <property type="evidence" value="ECO:0007669"/>
    <property type="project" value="UniProtKB-KW"/>
</dbReference>
<dbReference type="CDD" id="cd01555">
    <property type="entry name" value="UdpNAET"/>
    <property type="match status" value="1"/>
</dbReference>
<comment type="similarity">
    <text evidence="10">Belongs to the EPSP synthase family. MurA subfamily.</text>
</comment>
<protein>
    <recommendedName>
        <fullName evidence="12 14">UDP-N-acetylglucosamine 1-carboxyvinyltransferase</fullName>
        <ecNumber evidence="11 14">2.5.1.7</ecNumber>
    </recommendedName>
</protein>
<keyword evidence="5 16" id="KW-0808">Transferase</keyword>
<comment type="pathway">
    <text evidence="2">Cell wall biogenesis; peptidoglycan biosynthesis.</text>
</comment>
<sequence length="435" mass="47666">MDKFIIRGGCSLAGTIKPQGSKNEALPVMCATLLTDKPIHLHNVPAIADVQSVMHLLRILGVQITPLGEGHYQFCSADLKKEALYTESFRKEYIKVRGSLLLLGALLTRFKKFSLPKPGGDRIGRRGLHAHLEGLQQLGVSFTYHAAEERWLAQYTSLRGSYIWMPESSVTGTANVLIAASRAKGKTIIYPAACEPHIQQLCHMLVAMGVEITGIGSNLLTIEGTTQLQGTSHTIMSDMLEIGSFIGLAAATKSALTVTEVPTECFTPVWRSFQKLGIKLETTDNTLHIPAQEAYYIQQEMDGNLTTLSDAIWPGMPTDLISIAIIIAVHAHGHLLIHQHMFESRLFFVDYLIEMGARLVLCDPHRVHIVGLGNQYKLRSIHMSSSDIRAGITLLIAALAAEGTSVIGNIGQIDRGYERIEQRLNALGASIERVS</sequence>
<evidence type="ECO:0000313" key="17">
    <source>
        <dbReference type="Proteomes" id="UP000245872"/>
    </source>
</evidence>
<dbReference type="InterPro" id="IPR005750">
    <property type="entry name" value="UDP_GlcNAc_COvinyl_MurA"/>
</dbReference>
<proteinExistence type="inferred from homology"/>
<dbReference type="OrthoDB" id="9803760at2"/>
<evidence type="ECO:0000256" key="11">
    <source>
        <dbReference type="ARBA" id="ARBA00039108"/>
    </source>
</evidence>
<dbReference type="NCBIfam" id="NF006873">
    <property type="entry name" value="PRK09369.1"/>
    <property type="match status" value="1"/>
</dbReference>
<evidence type="ECO:0000256" key="3">
    <source>
        <dbReference type="ARBA" id="ARBA00022490"/>
    </source>
</evidence>
<gene>
    <name evidence="16" type="primary">murA</name>
    <name evidence="16" type="ORF">DK880_00995</name>
</gene>
<feature type="domain" description="Enolpyruvate transferase" evidence="15">
    <location>
        <begin position="7"/>
        <end position="424"/>
    </location>
</feature>